<dbReference type="Pfam" id="PF20250">
    <property type="entry name" value="FapA_N"/>
    <property type="match status" value="1"/>
</dbReference>
<dbReference type="EMBL" id="AMFJ01034464">
    <property type="protein sequence ID" value="EKD29252.1"/>
    <property type="molecule type" value="Genomic_DNA"/>
</dbReference>
<accession>K1XVK8</accession>
<feature type="domain" description="Flagellar Assembly Protein A N-terminal region" evidence="1">
    <location>
        <begin position="182"/>
        <end position="334"/>
    </location>
</feature>
<reference evidence="2" key="1">
    <citation type="journal article" date="2012" name="Science">
        <title>Fermentation, hydrogen, and sulfur metabolism in multiple uncultivated bacterial phyla.</title>
        <authorList>
            <person name="Wrighton K.C."/>
            <person name="Thomas B.C."/>
            <person name="Sharon I."/>
            <person name="Miller C.S."/>
            <person name="Castelle C.J."/>
            <person name="VerBerkmoes N.C."/>
            <person name="Wilkins M.J."/>
            <person name="Hettich R.L."/>
            <person name="Lipton M.S."/>
            <person name="Williams K.H."/>
            <person name="Long P.E."/>
            <person name="Banfield J.F."/>
        </authorList>
    </citation>
    <scope>NUCLEOTIDE SEQUENCE [LARGE SCALE GENOMIC DNA]</scope>
</reference>
<organism evidence="2">
    <name type="scientific">uncultured bacterium</name>
    <name type="common">gcode 4</name>
    <dbReference type="NCBI Taxonomy" id="1234023"/>
    <lineage>
        <taxon>Bacteria</taxon>
        <taxon>environmental samples</taxon>
    </lineage>
</organism>
<evidence type="ECO:0000259" key="1">
    <source>
        <dbReference type="Pfam" id="PF20250"/>
    </source>
</evidence>
<name>K1XVK8_9BACT</name>
<dbReference type="AlphaFoldDB" id="K1XVK8"/>
<comment type="caution">
    <text evidence="2">The sequence shown here is derived from an EMBL/GenBank/DDBJ whole genome shotgun (WGS) entry which is preliminary data.</text>
</comment>
<proteinExistence type="predicted"/>
<gene>
    <name evidence="2" type="ORF">ACD_78C00464G0009</name>
</gene>
<dbReference type="InterPro" id="IPR046866">
    <property type="entry name" value="FapA_N"/>
</dbReference>
<protein>
    <recommendedName>
        <fullName evidence="1">Flagellar Assembly Protein A N-terminal region domain-containing protein</fullName>
    </recommendedName>
</protein>
<sequence length="718" mass="81334">MTQVISVPPWLEKIKETDTVFSNGNGIMTSHARAKVGSILSSKESEENSSTEVSDLQLPSFVMQNERGIFIHLESLVNREILLSFLNYIFGEKYYFSNMNYTGITKILYDFEKTKTDFCQNMKKLGKVPEIKIASAFKKFDEKRISLYRKPIIAKGGKSAEYFFGPAYVEEIGENGKIKEVQTKIDIDEFIAAMWDQDIRFGLEIKDIQQAIHEDKQVRITIAREKDPTVGKDAVLEPAISFDIKLGIKESSGSKADMLMYEQSYLHIEKDAPLYKKIPREYGNLGWTIHGKQIDSEVPKDFSIDSYIGIGVQKETRGGTEYLVSVYSGFPRIEEVEITKWKQKVKQMMKIHVDERKTFEKGINVRESGKINKDNDFQSGGDISLDISGKNIFADQNIEANVYASENISVKGSIIGNAHSNPFSGKYEKYGALPKGQIVSDAGNIMVKGRVYSAYLEAKKGKVTIVNIENSVLIADSVEINGDATNCIIIANTIINKKKMVGCTVISGKKIDVAESTEKGNFENIFGIFSRDLTKDIQQKKEALEKEMTSVREMESRIDALVIASFQNMTKYDEGKRLSLIRVLIDILRDSKKIHEEKNKPYIELYKKIEPILIRSGTNWKKLENHTILVAKLSKEIWEETAIMESTQQELSIEIKNIQGTTHMKRVKFLQNRELLSLTIKEMDHIISRLMITGSSCSVCTLENIPAPTTGLFHWKPV</sequence>
<evidence type="ECO:0000313" key="2">
    <source>
        <dbReference type="EMBL" id="EKD29252.1"/>
    </source>
</evidence>